<feature type="transmembrane region" description="Helical" evidence="2">
    <location>
        <begin position="76"/>
        <end position="98"/>
    </location>
</feature>
<evidence type="ECO:0000256" key="2">
    <source>
        <dbReference type="SAM" id="Phobius"/>
    </source>
</evidence>
<keyword evidence="2" id="KW-0812">Transmembrane</keyword>
<dbReference type="Proteomes" id="UP001066276">
    <property type="component" value="Chromosome 1_1"/>
</dbReference>
<name>A0AAV7WHT9_PLEWA</name>
<sequence length="282" mass="31405">MAEQMHGGQSDLRRSQASKGVAEATDTYCISRAARPKTSSCKDEDGVITYENVHIPINFGQKTDKSTSTGGEKTCLYGSALLLLICIFLLVTTTVLGVKLFQVSHDLMHPLPPLKLASERVGSLNCSVELKELDSEDAEDEEESVVQVAHTTSNSFAQLKHVSENLGALNCSVEVKRLGSEESEGNRRMMEVKLQQARAALEETREELARARKELAALQKQSRDVTGSLKRVSEKLKRSEEEKINSIRRQMDRYEKTRSCVAEKSKGILKFNCGNYNQCFNQ</sequence>
<evidence type="ECO:0000313" key="3">
    <source>
        <dbReference type="EMBL" id="KAJ1212878.1"/>
    </source>
</evidence>
<evidence type="ECO:0000313" key="4">
    <source>
        <dbReference type="Proteomes" id="UP001066276"/>
    </source>
</evidence>
<dbReference type="GO" id="GO:0005886">
    <property type="term" value="C:plasma membrane"/>
    <property type="evidence" value="ECO:0007669"/>
    <property type="project" value="InterPro"/>
</dbReference>
<dbReference type="GO" id="GO:0004888">
    <property type="term" value="F:transmembrane signaling receptor activity"/>
    <property type="evidence" value="ECO:0007669"/>
    <property type="project" value="InterPro"/>
</dbReference>
<dbReference type="PANTHER" id="PTHR15028">
    <property type="entry name" value="CD72-RELATED"/>
    <property type="match status" value="1"/>
</dbReference>
<comment type="caution">
    <text evidence="3">The sequence shown here is derived from an EMBL/GenBank/DDBJ whole genome shotgun (WGS) entry which is preliminary data.</text>
</comment>
<organism evidence="3 4">
    <name type="scientific">Pleurodeles waltl</name>
    <name type="common">Iberian ribbed newt</name>
    <dbReference type="NCBI Taxonomy" id="8319"/>
    <lineage>
        <taxon>Eukaryota</taxon>
        <taxon>Metazoa</taxon>
        <taxon>Chordata</taxon>
        <taxon>Craniata</taxon>
        <taxon>Vertebrata</taxon>
        <taxon>Euteleostomi</taxon>
        <taxon>Amphibia</taxon>
        <taxon>Batrachia</taxon>
        <taxon>Caudata</taxon>
        <taxon>Salamandroidea</taxon>
        <taxon>Salamandridae</taxon>
        <taxon>Pleurodelinae</taxon>
        <taxon>Pleurodeles</taxon>
    </lineage>
</organism>
<keyword evidence="2" id="KW-1133">Transmembrane helix</keyword>
<dbReference type="PANTHER" id="PTHR15028:SF6">
    <property type="entry name" value="B-CELL DIFFERENTIATION ANTIGEN CD72"/>
    <property type="match status" value="1"/>
</dbReference>
<reference evidence="3" key="1">
    <citation type="journal article" date="2022" name="bioRxiv">
        <title>Sequencing and chromosome-scale assembly of the giantPleurodeles waltlgenome.</title>
        <authorList>
            <person name="Brown T."/>
            <person name="Elewa A."/>
            <person name="Iarovenko S."/>
            <person name="Subramanian E."/>
            <person name="Araus A.J."/>
            <person name="Petzold A."/>
            <person name="Susuki M."/>
            <person name="Suzuki K.-i.T."/>
            <person name="Hayashi T."/>
            <person name="Toyoda A."/>
            <person name="Oliveira C."/>
            <person name="Osipova E."/>
            <person name="Leigh N.D."/>
            <person name="Simon A."/>
            <person name="Yun M.H."/>
        </authorList>
    </citation>
    <scope>NUCLEOTIDE SEQUENCE</scope>
    <source>
        <strain evidence="3">20211129_DDA</strain>
        <tissue evidence="3">Liver</tissue>
    </source>
</reference>
<dbReference type="AlphaFoldDB" id="A0AAV7WHT9"/>
<feature type="coiled-coil region" evidence="1">
    <location>
        <begin position="187"/>
        <end position="257"/>
    </location>
</feature>
<dbReference type="InterPro" id="IPR039689">
    <property type="entry name" value="CD72"/>
</dbReference>
<protein>
    <submittedName>
        <fullName evidence="3">Uncharacterized protein</fullName>
    </submittedName>
</protein>
<keyword evidence="2" id="KW-0472">Membrane</keyword>
<evidence type="ECO:0000256" key="1">
    <source>
        <dbReference type="SAM" id="Coils"/>
    </source>
</evidence>
<keyword evidence="1" id="KW-0175">Coiled coil</keyword>
<keyword evidence="4" id="KW-1185">Reference proteome</keyword>
<gene>
    <name evidence="3" type="ORF">NDU88_000521</name>
</gene>
<accession>A0AAV7WHT9</accession>
<proteinExistence type="predicted"/>
<dbReference type="EMBL" id="JANPWB010000001">
    <property type="protein sequence ID" value="KAJ1212878.1"/>
    <property type="molecule type" value="Genomic_DNA"/>
</dbReference>